<evidence type="ECO:0000256" key="2">
    <source>
        <dbReference type="ARBA" id="ARBA00022771"/>
    </source>
</evidence>
<reference evidence="6" key="1">
    <citation type="submission" date="2021-05" db="EMBL/GenBank/DDBJ databases">
        <authorList>
            <person name="Alioto T."/>
            <person name="Alioto T."/>
            <person name="Gomez Garrido J."/>
        </authorList>
    </citation>
    <scope>NUCLEOTIDE SEQUENCE</scope>
</reference>
<feature type="domain" description="FLYWCH-type" evidence="5">
    <location>
        <begin position="2"/>
        <end position="57"/>
    </location>
</feature>
<dbReference type="Pfam" id="PF04500">
    <property type="entry name" value="FLYWCH"/>
    <property type="match status" value="1"/>
</dbReference>
<organism evidence="6">
    <name type="scientific">Cacopsylla melanoneura</name>
    <dbReference type="NCBI Taxonomy" id="428564"/>
    <lineage>
        <taxon>Eukaryota</taxon>
        <taxon>Metazoa</taxon>
        <taxon>Ecdysozoa</taxon>
        <taxon>Arthropoda</taxon>
        <taxon>Hexapoda</taxon>
        <taxon>Insecta</taxon>
        <taxon>Pterygota</taxon>
        <taxon>Neoptera</taxon>
        <taxon>Paraneoptera</taxon>
        <taxon>Hemiptera</taxon>
        <taxon>Sternorrhyncha</taxon>
        <taxon>Psylloidea</taxon>
        <taxon>Psyllidae</taxon>
        <taxon>Psyllinae</taxon>
        <taxon>Cacopsylla</taxon>
    </lineage>
</organism>
<dbReference type="GO" id="GO:0008270">
    <property type="term" value="F:zinc ion binding"/>
    <property type="evidence" value="ECO:0007669"/>
    <property type="project" value="UniProtKB-KW"/>
</dbReference>
<proteinExistence type="predicted"/>
<evidence type="ECO:0000256" key="3">
    <source>
        <dbReference type="ARBA" id="ARBA00022833"/>
    </source>
</evidence>
<evidence type="ECO:0000256" key="1">
    <source>
        <dbReference type="ARBA" id="ARBA00022723"/>
    </source>
</evidence>
<sequence>MTGTRLKRLLVYQGYKYGFSRVMKDGKESWKCANKNCAASLKTFQEVLVRTNNEHNHPRPNEASLRRQILNGRLKQKALAQYFDKPGVLISEELNKSGMGQLSKQETSLLRKSIHRIRTVGRRQASRVTETTPAPCPEPNQ</sequence>
<dbReference type="InterPro" id="IPR007588">
    <property type="entry name" value="Znf_FLYWCH"/>
</dbReference>
<evidence type="ECO:0000313" key="6">
    <source>
        <dbReference type="EMBL" id="CAG6618997.1"/>
    </source>
</evidence>
<keyword evidence="2" id="KW-0863">Zinc-finger</keyword>
<name>A0A8D8PXL6_9HEMI</name>
<accession>A0A8D8PXL6</accession>
<evidence type="ECO:0000259" key="5">
    <source>
        <dbReference type="Pfam" id="PF04500"/>
    </source>
</evidence>
<dbReference type="Gene3D" id="2.20.25.240">
    <property type="match status" value="1"/>
</dbReference>
<keyword evidence="3" id="KW-0862">Zinc</keyword>
<dbReference type="EMBL" id="HBUF01044639">
    <property type="protein sequence ID" value="CAG6618997.1"/>
    <property type="molecule type" value="Transcribed_RNA"/>
</dbReference>
<evidence type="ECO:0000256" key="4">
    <source>
        <dbReference type="SAM" id="MobiDB-lite"/>
    </source>
</evidence>
<feature type="region of interest" description="Disordered" evidence="4">
    <location>
        <begin position="120"/>
        <end position="141"/>
    </location>
</feature>
<keyword evidence="1" id="KW-0479">Metal-binding</keyword>
<protein>
    <recommendedName>
        <fullName evidence="5">FLYWCH-type domain-containing protein</fullName>
    </recommendedName>
</protein>
<dbReference type="AlphaFoldDB" id="A0A8D8PXL6"/>